<dbReference type="EC" id="2.7.11.1" evidence="1"/>
<proteinExistence type="predicted"/>
<gene>
    <name evidence="10" type="ORF">TBH_C2307</name>
</gene>
<feature type="compositionally biased region" description="Polar residues" evidence="8">
    <location>
        <begin position="418"/>
        <end position="433"/>
    </location>
</feature>
<dbReference type="Gene3D" id="1.10.510.10">
    <property type="entry name" value="Transferase(Phosphotransferase) domain 1"/>
    <property type="match status" value="1"/>
</dbReference>
<dbReference type="FunFam" id="1.10.510.10:FF:000021">
    <property type="entry name" value="Serine/threonine protein kinase"/>
    <property type="match status" value="1"/>
</dbReference>
<evidence type="ECO:0000256" key="5">
    <source>
        <dbReference type="ARBA" id="ARBA00022777"/>
    </source>
</evidence>
<evidence type="ECO:0000313" key="11">
    <source>
        <dbReference type="Proteomes" id="UP000031631"/>
    </source>
</evidence>
<evidence type="ECO:0000256" key="4">
    <source>
        <dbReference type="ARBA" id="ARBA00022741"/>
    </source>
</evidence>
<feature type="binding site" evidence="7">
    <location>
        <position position="42"/>
    </location>
    <ligand>
        <name>ATP</name>
        <dbReference type="ChEBI" id="CHEBI:30616"/>
    </ligand>
</feature>
<feature type="compositionally biased region" description="Basic and acidic residues" evidence="8">
    <location>
        <begin position="359"/>
        <end position="376"/>
    </location>
</feature>
<dbReference type="AlphaFoldDB" id="A0A7U6JIX6"/>
<dbReference type="Proteomes" id="UP000031631">
    <property type="component" value="Chromosome"/>
</dbReference>
<dbReference type="EMBL" id="AP012273">
    <property type="protein sequence ID" value="BAO45218.1"/>
    <property type="molecule type" value="Genomic_DNA"/>
</dbReference>
<dbReference type="InterPro" id="IPR008271">
    <property type="entry name" value="Ser/Thr_kinase_AS"/>
</dbReference>
<keyword evidence="2" id="KW-0723">Serine/threonine-protein kinase</keyword>
<sequence length="589" mass="64473">MATDESALHIPGYKILHLVGRGANATVYLALQESLNRHVALKILQKFDRPAQAVRFFNEGQIVASMNHPNIITIYDIGSVGSQQYIAMEYLDGGSLKEKIRDKPSPAEALDIVQSIGSALDFVHQMDIVHRDIKPENILFHKRGMPKITDFGVAKALDRDMNLTMDGTALGSPYYLSPEQAEGKDLDGRSDIYSLGVILFEMLAGHKPYRGESQIEVIFGHLNQPIPSLPEEHRHYQGLVEKMMAKNPQDRFSSAQEMLQYMNALRNLGDSGTGGQIPNLDRRSQRSKPTSTQSQASLVRRNPWLTSLAAMLVLGSAAAFLLPISPSHSPETEQPVAEASGDKTILPDSGPVTLPASKMQEDIASEHENTSGKDETPDFVPASNMETPSDSSTETQQTRTAVSPETGATLEQLAASLTGEQDQPNDHSVSSEIDTVDTTPEDTTPDLPATDTDTQIEALLSQAADALKKYRLTSPRNSSAYHYYREILKLDPHNKKASRGIRNIAGRYGTLAKKALEKGDEAKARAYTRRGLNLNPRSKPLLAMQKELDELEAARLAPPPPPPEPVKPPPPAPKPEPVNNGLQLLDSLE</sequence>
<feature type="compositionally biased region" description="Pro residues" evidence="8">
    <location>
        <begin position="557"/>
        <end position="576"/>
    </location>
</feature>
<dbReference type="PROSITE" id="PS50011">
    <property type="entry name" value="PROTEIN_KINASE_DOM"/>
    <property type="match status" value="1"/>
</dbReference>
<feature type="compositionally biased region" description="Polar residues" evidence="8">
    <location>
        <begin position="287"/>
        <end position="297"/>
    </location>
</feature>
<dbReference type="InterPro" id="IPR000719">
    <property type="entry name" value="Prot_kinase_dom"/>
</dbReference>
<dbReference type="PANTHER" id="PTHR43289">
    <property type="entry name" value="MITOGEN-ACTIVATED PROTEIN KINASE KINASE KINASE 20-RELATED"/>
    <property type="match status" value="1"/>
</dbReference>
<dbReference type="GO" id="GO:0004674">
    <property type="term" value="F:protein serine/threonine kinase activity"/>
    <property type="evidence" value="ECO:0007669"/>
    <property type="project" value="UniProtKB-KW"/>
</dbReference>
<dbReference type="CDD" id="cd14014">
    <property type="entry name" value="STKc_PknB_like"/>
    <property type="match status" value="1"/>
</dbReference>
<dbReference type="PROSITE" id="PS00107">
    <property type="entry name" value="PROTEIN_KINASE_ATP"/>
    <property type="match status" value="1"/>
</dbReference>
<dbReference type="PROSITE" id="PS00108">
    <property type="entry name" value="PROTEIN_KINASE_ST"/>
    <property type="match status" value="1"/>
</dbReference>
<evidence type="ECO:0000259" key="9">
    <source>
        <dbReference type="PROSITE" id="PS50011"/>
    </source>
</evidence>
<evidence type="ECO:0000256" key="8">
    <source>
        <dbReference type="SAM" id="MobiDB-lite"/>
    </source>
</evidence>
<feature type="region of interest" description="Disordered" evidence="8">
    <location>
        <begin position="270"/>
        <end position="298"/>
    </location>
</feature>
<keyword evidence="4 7" id="KW-0547">Nucleotide-binding</keyword>
<dbReference type="KEGG" id="tbn:TBH_C2307"/>
<dbReference type="RefSeq" id="WP_052470143.1">
    <property type="nucleotide sequence ID" value="NZ_AP012273.1"/>
</dbReference>
<evidence type="ECO:0000256" key="3">
    <source>
        <dbReference type="ARBA" id="ARBA00022679"/>
    </source>
</evidence>
<dbReference type="InterPro" id="IPR011009">
    <property type="entry name" value="Kinase-like_dom_sf"/>
</dbReference>
<reference evidence="10 11" key="1">
    <citation type="journal article" date="2014" name="PLoS ONE">
        <title>Physiological and genomic features of a novel sulfur-oxidizing gammaproteobacterium belonging to a previously uncultivated symbiotic lineage isolated from a hydrothermal vent.</title>
        <authorList>
            <person name="Nunoura T."/>
            <person name="Takaki Y."/>
            <person name="Kazama H."/>
            <person name="Kakuta J."/>
            <person name="Shimamura S."/>
            <person name="Makita H."/>
            <person name="Hirai M."/>
            <person name="Miyazaki M."/>
            <person name="Takai K."/>
        </authorList>
    </citation>
    <scope>NUCLEOTIDE SEQUENCE [LARGE SCALE GENOMIC DNA]</scope>
    <source>
        <strain evidence="10 11">Hiromi1</strain>
    </source>
</reference>
<feature type="region of interest" description="Disordered" evidence="8">
    <location>
        <begin position="328"/>
        <end position="405"/>
    </location>
</feature>
<keyword evidence="11" id="KW-1185">Reference proteome</keyword>
<keyword evidence="6 7" id="KW-0067">ATP-binding</keyword>
<protein>
    <recommendedName>
        <fullName evidence="1">non-specific serine/threonine protein kinase</fullName>
        <ecNumber evidence="1">2.7.11.1</ecNumber>
    </recommendedName>
</protein>
<dbReference type="Pfam" id="PF00069">
    <property type="entry name" value="Pkinase"/>
    <property type="match status" value="1"/>
</dbReference>
<feature type="compositionally biased region" description="Polar residues" evidence="8">
    <location>
        <begin position="384"/>
        <end position="403"/>
    </location>
</feature>
<evidence type="ECO:0000256" key="1">
    <source>
        <dbReference type="ARBA" id="ARBA00012513"/>
    </source>
</evidence>
<feature type="region of interest" description="Disordered" evidence="8">
    <location>
        <begin position="417"/>
        <end position="450"/>
    </location>
</feature>
<name>A0A7U6JIX6_9GAMM</name>
<keyword evidence="3" id="KW-0808">Transferase</keyword>
<accession>A0A7U6JIX6</accession>
<organism evidence="10 11">
    <name type="scientific">Thiolapillus brandeum</name>
    <dbReference type="NCBI Taxonomy" id="1076588"/>
    <lineage>
        <taxon>Bacteria</taxon>
        <taxon>Pseudomonadati</taxon>
        <taxon>Pseudomonadota</taxon>
        <taxon>Gammaproteobacteria</taxon>
        <taxon>Chromatiales</taxon>
        <taxon>Sedimenticolaceae</taxon>
        <taxon>Thiolapillus</taxon>
    </lineage>
</organism>
<dbReference type="SUPFAM" id="SSF56112">
    <property type="entry name" value="Protein kinase-like (PK-like)"/>
    <property type="match status" value="1"/>
</dbReference>
<dbReference type="GO" id="GO:0005524">
    <property type="term" value="F:ATP binding"/>
    <property type="evidence" value="ECO:0007669"/>
    <property type="project" value="UniProtKB-UniRule"/>
</dbReference>
<keyword evidence="5" id="KW-0418">Kinase</keyword>
<feature type="region of interest" description="Disordered" evidence="8">
    <location>
        <begin position="537"/>
        <end position="589"/>
    </location>
</feature>
<evidence type="ECO:0000313" key="10">
    <source>
        <dbReference type="EMBL" id="BAO45218.1"/>
    </source>
</evidence>
<feature type="domain" description="Protein kinase" evidence="9">
    <location>
        <begin position="13"/>
        <end position="262"/>
    </location>
</feature>
<evidence type="ECO:0000256" key="6">
    <source>
        <dbReference type="ARBA" id="ARBA00022840"/>
    </source>
</evidence>
<evidence type="ECO:0000256" key="2">
    <source>
        <dbReference type="ARBA" id="ARBA00022527"/>
    </source>
</evidence>
<dbReference type="PANTHER" id="PTHR43289:SF6">
    <property type="entry name" value="SERINE_THREONINE-PROTEIN KINASE NEKL-3"/>
    <property type="match status" value="1"/>
</dbReference>
<evidence type="ECO:0000256" key="7">
    <source>
        <dbReference type="PROSITE-ProRule" id="PRU10141"/>
    </source>
</evidence>
<dbReference type="InterPro" id="IPR017441">
    <property type="entry name" value="Protein_kinase_ATP_BS"/>
</dbReference>
<dbReference type="SMART" id="SM00220">
    <property type="entry name" value="S_TKc"/>
    <property type="match status" value="1"/>
</dbReference>